<dbReference type="AlphaFoldDB" id="A0A4S8PHS1"/>
<accession>A0A4S8PHS1</accession>
<dbReference type="RefSeq" id="WP_136529016.1">
    <property type="nucleotide sequence ID" value="NZ_STGX01000004.1"/>
</dbReference>
<reference evidence="1 2" key="1">
    <citation type="journal article" date="2018" name="Int. J. Syst. Evol. Microbiol.">
        <title>Glycomyces paridis sp. nov., isolated from the medicinal plant Paris polyphylla.</title>
        <authorList>
            <person name="Fang X.M."/>
            <person name="Bai J.L."/>
            <person name="Su J."/>
            <person name="Zhao L.L."/>
            <person name="Liu H.Y."/>
            <person name="Ma B.P."/>
            <person name="Zhang Y.Q."/>
            <person name="Yu L.Y."/>
        </authorList>
    </citation>
    <scope>NUCLEOTIDE SEQUENCE [LARGE SCALE GENOMIC DNA]</scope>
    <source>
        <strain evidence="1 2">CPCC 204357</strain>
    </source>
</reference>
<name>A0A4S8PHS1_9ACTN</name>
<dbReference type="OrthoDB" id="511218at2"/>
<gene>
    <name evidence="1" type="ORF">E9998_07135</name>
</gene>
<sequence>MSEATIAAAFALQVELSTRIATRPLPEGQGLLSEAIGSLKALFDAARAAIRELGSADRDDEVALLAGKLAETLRPFLTEWQPRLDGHLSTRPPGVGVLTHEQAWEHADALRAELPGLQATLSEVLDRLREVTGSDL</sequence>
<dbReference type="Proteomes" id="UP000305792">
    <property type="component" value="Unassembled WGS sequence"/>
</dbReference>
<comment type="caution">
    <text evidence="1">The sequence shown here is derived from an EMBL/GenBank/DDBJ whole genome shotgun (WGS) entry which is preliminary data.</text>
</comment>
<evidence type="ECO:0000313" key="2">
    <source>
        <dbReference type="Proteomes" id="UP000305792"/>
    </source>
</evidence>
<dbReference type="EMBL" id="STGX01000004">
    <property type="protein sequence ID" value="THV30143.1"/>
    <property type="molecule type" value="Genomic_DNA"/>
</dbReference>
<evidence type="ECO:0000313" key="1">
    <source>
        <dbReference type="EMBL" id="THV30143.1"/>
    </source>
</evidence>
<organism evidence="1 2">
    <name type="scientific">Glycomyces paridis</name>
    <dbReference type="NCBI Taxonomy" id="2126555"/>
    <lineage>
        <taxon>Bacteria</taxon>
        <taxon>Bacillati</taxon>
        <taxon>Actinomycetota</taxon>
        <taxon>Actinomycetes</taxon>
        <taxon>Glycomycetales</taxon>
        <taxon>Glycomycetaceae</taxon>
        <taxon>Glycomyces</taxon>
    </lineage>
</organism>
<keyword evidence="2" id="KW-1185">Reference proteome</keyword>
<protein>
    <submittedName>
        <fullName evidence="1">Uncharacterized protein</fullName>
    </submittedName>
</protein>
<proteinExistence type="predicted"/>